<evidence type="ECO:0000256" key="3">
    <source>
        <dbReference type="ARBA" id="ARBA00022692"/>
    </source>
</evidence>
<reference evidence="10 11" key="1">
    <citation type="submission" date="2022-05" db="EMBL/GenBank/DDBJ databases">
        <authorList>
            <consortium name="Genoscope - CEA"/>
            <person name="William W."/>
        </authorList>
    </citation>
    <scope>NUCLEOTIDE SEQUENCE [LARGE SCALE GENOMIC DNA]</scope>
</reference>
<evidence type="ECO:0000256" key="5">
    <source>
        <dbReference type="ARBA" id="ARBA00023136"/>
    </source>
</evidence>
<evidence type="ECO:0000256" key="2">
    <source>
        <dbReference type="ARBA" id="ARBA00022448"/>
    </source>
</evidence>
<protein>
    <recommendedName>
        <fullName evidence="9">Major facilitator superfamily (MFS) profile domain-containing protein</fullName>
    </recommendedName>
</protein>
<feature type="transmembrane region" description="Helical" evidence="8">
    <location>
        <begin position="205"/>
        <end position="225"/>
    </location>
</feature>
<feature type="domain" description="Major facilitator superfamily (MFS) profile" evidence="9">
    <location>
        <begin position="45"/>
        <end position="475"/>
    </location>
</feature>
<evidence type="ECO:0000256" key="4">
    <source>
        <dbReference type="ARBA" id="ARBA00022989"/>
    </source>
</evidence>
<dbReference type="EMBL" id="CALNXJ010000012">
    <property type="protein sequence ID" value="CAH3110907.1"/>
    <property type="molecule type" value="Genomic_DNA"/>
</dbReference>
<feature type="transmembrane region" description="Helical" evidence="8">
    <location>
        <begin position="40"/>
        <end position="58"/>
    </location>
</feature>
<evidence type="ECO:0000256" key="1">
    <source>
        <dbReference type="ARBA" id="ARBA00004141"/>
    </source>
</evidence>
<feature type="transmembrane region" description="Helical" evidence="8">
    <location>
        <begin position="266"/>
        <end position="287"/>
    </location>
</feature>
<keyword evidence="11" id="KW-1185">Reference proteome</keyword>
<accession>A0AAU9WHV0</accession>
<dbReference type="InterPro" id="IPR011701">
    <property type="entry name" value="MFS"/>
</dbReference>
<dbReference type="GO" id="GO:0022857">
    <property type="term" value="F:transmembrane transporter activity"/>
    <property type="evidence" value="ECO:0007669"/>
    <property type="project" value="InterPro"/>
</dbReference>
<feature type="transmembrane region" description="Helical" evidence="8">
    <location>
        <begin position="82"/>
        <end position="105"/>
    </location>
</feature>
<sequence>MSFASNGVANPKVASQAEGAGEIACQSDDKMINVVRGNNVRAYVTVVVLFIINLLNYMDRQTVAGLLDDIQSYFDIQDNNSAAGLLQTVFICSYMVLAPVFGYLGDRYRRKYLMAAGILVWSGTVFASTMLSKDSFWWFLVLRGVVGIGEASYSTIAPTVIADLFTGDMRTRMLSFFYFAIPVGSGLGYIVGTEVAALFNNQWQWGLRVTPIIGAVCVFLCIFVVHEPKRGAIERGENPHSSSASDVHNTTSWWADLKYLATVKSFIWLNLGFTCVSFVTGALAFWAPKFLLYATRAQGISETEPDVSLKVGIITCVAGIVGVWLGAEIAWRYRTRNRKADALVCAVALIGSAPFLYGCLVLASTNIKVTYALIFFGEVLLFMNWAPVGDMVLYIIIPSRRSTAEAAQILVSHLFGDAGSPWLVGEISDRIRGAGSSDKDRAQSMEYSLLMSTFISVIGGFCFIMCSIYLVDDREKAEQVTRNEDEDTNSLLNTVPSDDFLQAGHENGAVDNCSDYNDDDDDDELLDDEPISPAMSEREALVVPVDVHGTPPTAEEEHNFKVV</sequence>
<feature type="transmembrane region" description="Helical" evidence="8">
    <location>
        <begin position="449"/>
        <end position="471"/>
    </location>
</feature>
<dbReference type="PANTHER" id="PTHR23505">
    <property type="entry name" value="SPINSTER"/>
    <property type="match status" value="1"/>
</dbReference>
<evidence type="ECO:0000256" key="7">
    <source>
        <dbReference type="SAM" id="MobiDB-lite"/>
    </source>
</evidence>
<organism evidence="10 11">
    <name type="scientific">Pocillopora meandrina</name>
    <dbReference type="NCBI Taxonomy" id="46732"/>
    <lineage>
        <taxon>Eukaryota</taxon>
        <taxon>Metazoa</taxon>
        <taxon>Cnidaria</taxon>
        <taxon>Anthozoa</taxon>
        <taxon>Hexacorallia</taxon>
        <taxon>Scleractinia</taxon>
        <taxon>Astrocoeniina</taxon>
        <taxon>Pocilloporidae</taxon>
        <taxon>Pocillopora</taxon>
    </lineage>
</organism>
<keyword evidence="2" id="KW-0813">Transport</keyword>
<proteinExistence type="inferred from homology"/>
<dbReference type="InterPro" id="IPR020846">
    <property type="entry name" value="MFS_dom"/>
</dbReference>
<dbReference type="SUPFAM" id="SSF103473">
    <property type="entry name" value="MFS general substrate transporter"/>
    <property type="match status" value="1"/>
</dbReference>
<dbReference type="Proteomes" id="UP001159428">
    <property type="component" value="Unassembled WGS sequence"/>
</dbReference>
<evidence type="ECO:0000313" key="11">
    <source>
        <dbReference type="Proteomes" id="UP001159428"/>
    </source>
</evidence>
<feature type="transmembrane region" description="Helical" evidence="8">
    <location>
        <begin position="307"/>
        <end position="331"/>
    </location>
</feature>
<dbReference type="InterPro" id="IPR044770">
    <property type="entry name" value="MFS_spinster-like"/>
</dbReference>
<dbReference type="AlphaFoldDB" id="A0AAU9WHV0"/>
<keyword evidence="5 8" id="KW-0472">Membrane</keyword>
<feature type="compositionally biased region" description="Acidic residues" evidence="7">
    <location>
        <begin position="516"/>
        <end position="530"/>
    </location>
</feature>
<comment type="similarity">
    <text evidence="6">Belongs to the major facilitator superfamily. Spinster (TC 2.A.1.49) family.</text>
</comment>
<gene>
    <name evidence="10" type="ORF">PMEA_00003870</name>
</gene>
<dbReference type="GO" id="GO:0016020">
    <property type="term" value="C:membrane"/>
    <property type="evidence" value="ECO:0007669"/>
    <property type="project" value="UniProtKB-SubCell"/>
</dbReference>
<dbReference type="Pfam" id="PF07690">
    <property type="entry name" value="MFS_1"/>
    <property type="match status" value="1"/>
</dbReference>
<evidence type="ECO:0000259" key="9">
    <source>
        <dbReference type="PROSITE" id="PS50850"/>
    </source>
</evidence>
<evidence type="ECO:0000256" key="6">
    <source>
        <dbReference type="ARBA" id="ARBA00024338"/>
    </source>
</evidence>
<dbReference type="Gene3D" id="1.20.1250.20">
    <property type="entry name" value="MFS general substrate transporter like domains"/>
    <property type="match status" value="1"/>
</dbReference>
<feature type="transmembrane region" description="Helical" evidence="8">
    <location>
        <begin position="176"/>
        <end position="199"/>
    </location>
</feature>
<dbReference type="PANTHER" id="PTHR23505:SF79">
    <property type="entry name" value="PROTEIN SPINSTER"/>
    <property type="match status" value="1"/>
</dbReference>
<evidence type="ECO:0000256" key="8">
    <source>
        <dbReference type="SAM" id="Phobius"/>
    </source>
</evidence>
<evidence type="ECO:0000313" key="10">
    <source>
        <dbReference type="EMBL" id="CAH3110907.1"/>
    </source>
</evidence>
<keyword evidence="4 8" id="KW-1133">Transmembrane helix</keyword>
<dbReference type="PROSITE" id="PS50850">
    <property type="entry name" value="MFS"/>
    <property type="match status" value="1"/>
</dbReference>
<feature type="region of interest" description="Disordered" evidence="7">
    <location>
        <begin position="503"/>
        <end position="539"/>
    </location>
</feature>
<keyword evidence="3 8" id="KW-0812">Transmembrane</keyword>
<feature type="transmembrane region" description="Helical" evidence="8">
    <location>
        <begin position="343"/>
        <end position="363"/>
    </location>
</feature>
<dbReference type="InterPro" id="IPR036259">
    <property type="entry name" value="MFS_trans_sf"/>
</dbReference>
<comment type="caution">
    <text evidence="10">The sequence shown here is derived from an EMBL/GenBank/DDBJ whole genome shotgun (WGS) entry which is preliminary data.</text>
</comment>
<feature type="transmembrane region" description="Helical" evidence="8">
    <location>
        <begin position="369"/>
        <end position="397"/>
    </location>
</feature>
<dbReference type="CDD" id="cd17328">
    <property type="entry name" value="MFS_spinster_like"/>
    <property type="match status" value="1"/>
</dbReference>
<name>A0AAU9WHV0_9CNID</name>
<comment type="subcellular location">
    <subcellularLocation>
        <location evidence="1">Membrane</location>
        <topology evidence="1">Multi-pass membrane protein</topology>
    </subcellularLocation>
</comment>
<feature type="transmembrane region" description="Helical" evidence="8">
    <location>
        <begin position="112"/>
        <end position="131"/>
    </location>
</feature>
<feature type="transmembrane region" description="Helical" evidence="8">
    <location>
        <begin position="137"/>
        <end position="164"/>
    </location>
</feature>